<proteinExistence type="predicted"/>
<accession>A0A0F9VM73</accession>
<dbReference type="EMBL" id="LAZR01000323">
    <property type="protein sequence ID" value="KKN74591.1"/>
    <property type="molecule type" value="Genomic_DNA"/>
</dbReference>
<gene>
    <name evidence="1" type="ORF">LCGC14_0389120</name>
</gene>
<comment type="caution">
    <text evidence="1">The sequence shown here is derived from an EMBL/GenBank/DDBJ whole genome shotgun (WGS) entry which is preliminary data.</text>
</comment>
<name>A0A0F9VM73_9ZZZZ</name>
<dbReference type="InterPro" id="IPR011852">
    <property type="entry name" value="TRAP_TAXI"/>
</dbReference>
<dbReference type="NCBIfam" id="TIGR02122">
    <property type="entry name" value="TRAP_TAXI"/>
    <property type="match status" value="1"/>
</dbReference>
<reference evidence="1" key="1">
    <citation type="journal article" date="2015" name="Nature">
        <title>Complex archaea that bridge the gap between prokaryotes and eukaryotes.</title>
        <authorList>
            <person name="Spang A."/>
            <person name="Saw J.H."/>
            <person name="Jorgensen S.L."/>
            <person name="Zaremba-Niedzwiedzka K."/>
            <person name="Martijn J."/>
            <person name="Lind A.E."/>
            <person name="van Eijk R."/>
            <person name="Schleper C."/>
            <person name="Guy L."/>
            <person name="Ettema T.J."/>
        </authorList>
    </citation>
    <scope>NUCLEOTIDE SEQUENCE</scope>
</reference>
<dbReference type="SUPFAM" id="SSF53850">
    <property type="entry name" value="Periplasmic binding protein-like II"/>
    <property type="match status" value="1"/>
</dbReference>
<evidence type="ECO:0000313" key="1">
    <source>
        <dbReference type="EMBL" id="KKN74591.1"/>
    </source>
</evidence>
<sequence>MKTTSLKTLLGASLSLAGALAFGSFSLAHAAEYDMPRLLVIGTPGTSSGSFASTNGWGPTLQKDLGINVRVVPEDSEVQRHRRLTERRDLALSSVSAAEMRFQIQGIGHYGTMTPVPQRVIWHHNDTPWGFVVSGDSDLHSMDDLKQGGLKVAQGQFSPPMIAAVRDALPAYLGMTPEEGAAKFRFVPASSYVENCRTVTEGRADVAYCATVSSVMAEMEGAPGGIRWLPMDLDNAQAWAGFLEHRPMVVPGTINMGVSSAKGVDGLASNFLYAAPADVDEEFAYRMAKWFHQSFDQYKGSHPLSTRMSLDVFREYLDRSPLPVHEGTVRYLKEINVWTEEDEQWNQEAIQKMDSWVAARKAALAEAQASGIKPNANDEQFMAIVQKHTQGLEGFRTRL</sequence>
<dbReference type="AlphaFoldDB" id="A0A0F9VM73"/>
<organism evidence="1">
    <name type="scientific">marine sediment metagenome</name>
    <dbReference type="NCBI Taxonomy" id="412755"/>
    <lineage>
        <taxon>unclassified sequences</taxon>
        <taxon>metagenomes</taxon>
        <taxon>ecological metagenomes</taxon>
    </lineage>
</organism>
<dbReference type="Pfam" id="PF16868">
    <property type="entry name" value="NMT1_3"/>
    <property type="match status" value="1"/>
</dbReference>
<evidence type="ECO:0008006" key="2">
    <source>
        <dbReference type="Google" id="ProtNLM"/>
    </source>
</evidence>
<dbReference type="Gene3D" id="3.40.190.10">
    <property type="entry name" value="Periplasmic binding protein-like II"/>
    <property type="match status" value="2"/>
</dbReference>
<protein>
    <recommendedName>
        <fullName evidence="2">C4-dicarboxylate ABC transporter substrate-binding protein</fullName>
    </recommendedName>
</protein>